<dbReference type="SUPFAM" id="SSF46955">
    <property type="entry name" value="Putative DNA-binding domain"/>
    <property type="match status" value="1"/>
</dbReference>
<dbReference type="RefSeq" id="WP_263412020.1">
    <property type="nucleotide sequence ID" value="NZ_BAABBH010000001.1"/>
</dbReference>
<protein>
    <submittedName>
        <fullName evidence="1">Uncharacterized protein</fullName>
    </submittedName>
</protein>
<dbReference type="InterPro" id="IPR009061">
    <property type="entry name" value="DNA-bd_dom_put_sf"/>
</dbReference>
<name>A0ABW9KL44_9BACT</name>
<keyword evidence="2" id="KW-1185">Reference proteome</keyword>
<comment type="caution">
    <text evidence="1">The sequence shown here is derived from an EMBL/GenBank/DDBJ whole genome shotgun (WGS) entry which is preliminary data.</text>
</comment>
<proteinExistence type="predicted"/>
<organism evidence="1 2">
    <name type="scientific">Terriglobus aquaticus</name>
    <dbReference type="NCBI Taxonomy" id="940139"/>
    <lineage>
        <taxon>Bacteria</taxon>
        <taxon>Pseudomonadati</taxon>
        <taxon>Acidobacteriota</taxon>
        <taxon>Terriglobia</taxon>
        <taxon>Terriglobales</taxon>
        <taxon>Acidobacteriaceae</taxon>
        <taxon>Terriglobus</taxon>
    </lineage>
</organism>
<evidence type="ECO:0000313" key="2">
    <source>
        <dbReference type="Proteomes" id="UP001634747"/>
    </source>
</evidence>
<sequence length="135" mass="14963">MNKMLSSWKEIAHFFGKGVRTVQRWEKTLDLPIRRPPGAPSNVVLARTSDLEEWMHRSAAAREAVSQQDPQVDALQSAISELEIEVRGLSGVGPQPVEASAEKSTAQPVERIQQIIAMVRELKQDGDHGSLKRVA</sequence>
<accession>A0ABW9KL44</accession>
<evidence type="ECO:0000313" key="1">
    <source>
        <dbReference type="EMBL" id="MFN2976504.1"/>
    </source>
</evidence>
<dbReference type="EMBL" id="JBJYXY010000001">
    <property type="protein sequence ID" value="MFN2976504.1"/>
    <property type="molecule type" value="Genomic_DNA"/>
</dbReference>
<gene>
    <name evidence="1" type="ORF">ACK2TP_12085</name>
</gene>
<reference evidence="1 2" key="1">
    <citation type="submission" date="2024-12" db="EMBL/GenBank/DDBJ databases">
        <authorList>
            <person name="Lee Y."/>
        </authorList>
    </citation>
    <scope>NUCLEOTIDE SEQUENCE [LARGE SCALE GENOMIC DNA]</scope>
    <source>
        <strain evidence="1 2">03SUJ4</strain>
    </source>
</reference>
<dbReference type="Proteomes" id="UP001634747">
    <property type="component" value="Unassembled WGS sequence"/>
</dbReference>